<dbReference type="SMART" id="SM00248">
    <property type="entry name" value="ANK"/>
    <property type="match status" value="13"/>
</dbReference>
<dbReference type="PANTHER" id="PTHR24198">
    <property type="entry name" value="ANKYRIN REPEAT AND PROTEIN KINASE DOMAIN-CONTAINING PROTEIN"/>
    <property type="match status" value="1"/>
</dbReference>
<dbReference type="PANTHER" id="PTHR24198:SF165">
    <property type="entry name" value="ANKYRIN REPEAT-CONTAINING PROTEIN-RELATED"/>
    <property type="match status" value="1"/>
</dbReference>
<dbReference type="SUPFAM" id="SSF48403">
    <property type="entry name" value="Ankyrin repeat"/>
    <property type="match status" value="3"/>
</dbReference>
<name>A0ABR2HNY5_9EUKA</name>
<accession>A0ABR2HNY5</accession>
<keyword evidence="2" id="KW-0040">ANK repeat</keyword>
<dbReference type="Proteomes" id="UP001470230">
    <property type="component" value="Unassembled WGS sequence"/>
</dbReference>
<comment type="caution">
    <text evidence="3">The sequence shown here is derived from an EMBL/GenBank/DDBJ whole genome shotgun (WGS) entry which is preliminary data.</text>
</comment>
<proteinExistence type="predicted"/>
<dbReference type="InterPro" id="IPR002110">
    <property type="entry name" value="Ankyrin_rpt"/>
</dbReference>
<evidence type="ECO:0000313" key="3">
    <source>
        <dbReference type="EMBL" id="KAK8850053.1"/>
    </source>
</evidence>
<dbReference type="Pfam" id="PF12796">
    <property type="entry name" value="Ank_2"/>
    <property type="match status" value="2"/>
</dbReference>
<evidence type="ECO:0000313" key="4">
    <source>
        <dbReference type="Proteomes" id="UP001470230"/>
    </source>
</evidence>
<keyword evidence="1" id="KW-0677">Repeat</keyword>
<dbReference type="InterPro" id="IPR036770">
    <property type="entry name" value="Ankyrin_rpt-contain_sf"/>
</dbReference>
<evidence type="ECO:0000256" key="2">
    <source>
        <dbReference type="ARBA" id="ARBA00023043"/>
    </source>
</evidence>
<keyword evidence="4" id="KW-1185">Reference proteome</keyword>
<dbReference type="Gene3D" id="1.25.40.20">
    <property type="entry name" value="Ankyrin repeat-containing domain"/>
    <property type="match status" value="3"/>
</dbReference>
<reference evidence="3 4" key="1">
    <citation type="submission" date="2024-04" db="EMBL/GenBank/DDBJ databases">
        <title>Tritrichomonas musculus Genome.</title>
        <authorList>
            <person name="Alves-Ferreira E."/>
            <person name="Grigg M."/>
            <person name="Lorenzi H."/>
            <person name="Galac M."/>
        </authorList>
    </citation>
    <scope>NUCLEOTIDE SEQUENCE [LARGE SCALE GENOMIC DNA]</scope>
    <source>
        <strain evidence="3 4">EAF2021</strain>
    </source>
</reference>
<organism evidence="3 4">
    <name type="scientific">Tritrichomonas musculus</name>
    <dbReference type="NCBI Taxonomy" id="1915356"/>
    <lineage>
        <taxon>Eukaryota</taxon>
        <taxon>Metamonada</taxon>
        <taxon>Parabasalia</taxon>
        <taxon>Tritrichomonadida</taxon>
        <taxon>Tritrichomonadidae</taxon>
        <taxon>Tritrichomonas</taxon>
    </lineage>
</organism>
<dbReference type="EMBL" id="JAPFFF010000024">
    <property type="protein sequence ID" value="KAK8850053.1"/>
    <property type="molecule type" value="Genomic_DNA"/>
</dbReference>
<evidence type="ECO:0000256" key="1">
    <source>
        <dbReference type="ARBA" id="ARBA00022737"/>
    </source>
</evidence>
<gene>
    <name evidence="3" type="ORF">M9Y10_018164</name>
</gene>
<sequence length="1599" mass="184701">MNFSRKSLFQPYNNNNNNNNNNIQVYEHLYITTLTNTSGFSFQNSSPNSKTKNSFNLDDQIYNLLKMAPRCFTITTNSGSYQFNIEMLKDMSPVISDILNKDPKNLKYHIDITDDVNAMAKLEKLFQGENIKFDNKEIPNIRQIIDSLKITRCPLYILNQSKDVLTDQRRNFWDFGSSVTFSTSSLLFFYQNVVQKNFIISTNRQDYKCNNFGILSSNVICEMIKENQNLESYKYDFDDEYQEFQIICDLFDFKPIKITLNNMDSLKKIATDLEITCLLDKLDLYFENYENAIQTIDEEQLLIDEIDEIFEWLYDIKKITVKTVQNKILKSDWIQSTTSVQELAAIILQVINADFIYHSYLIELIVLLNNESNEDNCINILVPFLSEKLLNSIGESKLNCSFIYLLIKNGFLPIEKVIDKIMMVDHFINKKEMTESEKSSFTMNEHNNVVLWFFPELLTKVDDKKLFIGLYENYSNYIHKYYPSNIEGFKKIREKGEPSDEITNSLRNDNVDQFQSIISMNGIDIKSGYIPFDIFFHLIKLKEMSYINYAAFCGSINCFKFLFLNHAKLDNYTYRCAVFGGNLEIVRIVSQDKDNATNGKNINFDVFILDGNSTTVKYNLPNDSALRESIHLFSQFRSFVLQRNPLFFTIIKHQDELFDWILQTSVLNKGKTGNELIDLIILSIQNGNAHSLVECINQGFDITLLPIQQVYNLISFSASLGYYKLTQLLFKISNELIEKEIKKEEEAKNNSTFKLSAGKSFDYYLSWVKFGNLSIFKLIIDKLKPPDESQLTDCFYLAVEKNYFSIISYIFDEFNFEPTTPVMNKSLKIAIDNKMDAIFEYLLDRYKIIPSIDVLLSACKSGNAKISKKLIDLIYEENPSIDFSDTLIQSGLNGLLEAFQYLVDKKVCFKISKLKSIASKFIQSNEKTFIILMGIADPESKEVMMIGALTEAIQNHKKETVKFLLNENVDLNNSLFEAIESDDLEIFDMILEHNKKPFFVNQIDEEKGTPLHFAVINNKLDFVKRLLAVPGINPNLYSFGYETPLCAAVTNIYVDIVDAILDFYGDDIQSQIWQVNESLKCLVPCSLNKNGIAILNRLVRIENVDLNIYTENVDLLIRAIELNEIELVKYLLSKEEVDVNSFSGRNFITPLEYAIKSRNDEVAKLLIETPRCNINLNDSNLYSPLNYAVNMNNSKIVKLLVNNEKFDPIESNINTAFICTNNYEILLDLSKFKELDVNDSIFNSTLMNAISQNDIKKIELIISHPSFNKVKSNLFECLCVSISRENVEVFKKLFKLYDNQLCFINENTGDDFNVLIYSIDHQGLIIFNEIMTNIEKYNFEKVSIRDVFNELITSSSLNYFVDQYNITDILNKIIQYDESHHHEINFNEMLPNGCSYLTSLHYMNFYEPIVNFFLDHGCDPNLPDSNGVYPLEHSILNGLYGLPEILIKTWKIDLSVKVGEKKQSYLQLAVKKDVHEAFHLIVEFDHRQVNLEDIDGDTPLIMAVRNKRISLAACLLDLSDIDYLHENLKGESAASICFDLINEKKSSVGKNQSKNTRFFENANAEKNDFDSIQIDNVDPKSISKDDFKAILMKWYMASI</sequence>
<protein>
    <recommendedName>
        <fullName evidence="5">DUF3447 domain-containing protein</fullName>
    </recommendedName>
</protein>
<evidence type="ECO:0008006" key="5">
    <source>
        <dbReference type="Google" id="ProtNLM"/>
    </source>
</evidence>